<evidence type="ECO:0000256" key="3">
    <source>
        <dbReference type="ARBA" id="ARBA00022525"/>
    </source>
</evidence>
<protein>
    <submittedName>
        <fullName evidence="8">Uncharacterized protein</fullName>
    </submittedName>
</protein>
<evidence type="ECO:0000313" key="8">
    <source>
        <dbReference type="EnsemblPlants" id="AUR62018544-RA:cds"/>
    </source>
</evidence>
<dbReference type="EnsemblPlants" id="AUR62018544-RA">
    <property type="protein sequence ID" value="AUR62018544-RA:cds"/>
    <property type="gene ID" value="AUR62018544"/>
</dbReference>
<keyword evidence="9" id="KW-1185">Reference proteome</keyword>
<keyword evidence="6" id="KW-1015">Disulfide bond</keyword>
<dbReference type="InterPro" id="IPR008801">
    <property type="entry name" value="RALF"/>
</dbReference>
<dbReference type="Gramene" id="AUR62018544-RA">
    <property type="protein sequence ID" value="AUR62018544-RA:cds"/>
    <property type="gene ID" value="AUR62018544"/>
</dbReference>
<keyword evidence="5" id="KW-0732">Signal</keyword>
<proteinExistence type="inferred from homology"/>
<keyword evidence="3" id="KW-0964">Secreted</keyword>
<feature type="region of interest" description="Disordered" evidence="7">
    <location>
        <begin position="61"/>
        <end position="91"/>
    </location>
</feature>
<evidence type="ECO:0000256" key="7">
    <source>
        <dbReference type="SAM" id="MobiDB-lite"/>
    </source>
</evidence>
<dbReference type="GO" id="GO:0005576">
    <property type="term" value="C:extracellular region"/>
    <property type="evidence" value="ECO:0007669"/>
    <property type="project" value="UniProtKB-SubCell"/>
</dbReference>
<dbReference type="OMA" id="PANTWRR"/>
<dbReference type="AlphaFoldDB" id="A0A803LTK0"/>
<sequence length="91" mass="10832">MEYYQNYRPYTNQDYDSSSTEVQYNEYDYEQFHNGRHTEVEQETMFAEQKNYISFNALKGDQAQSPQGSHGPLQPANTWRRGHSKCHRCRG</sequence>
<comment type="subcellular location">
    <subcellularLocation>
        <location evidence="1">Secreted</location>
    </subcellularLocation>
</comment>
<keyword evidence="4" id="KW-0372">Hormone</keyword>
<evidence type="ECO:0000313" key="9">
    <source>
        <dbReference type="Proteomes" id="UP000596660"/>
    </source>
</evidence>
<evidence type="ECO:0000256" key="4">
    <source>
        <dbReference type="ARBA" id="ARBA00022702"/>
    </source>
</evidence>
<evidence type="ECO:0000256" key="1">
    <source>
        <dbReference type="ARBA" id="ARBA00004613"/>
    </source>
</evidence>
<name>A0A803LTK0_CHEQI</name>
<feature type="compositionally biased region" description="Basic residues" evidence="7">
    <location>
        <begin position="80"/>
        <end position="91"/>
    </location>
</feature>
<organism evidence="8 9">
    <name type="scientific">Chenopodium quinoa</name>
    <name type="common">Quinoa</name>
    <dbReference type="NCBI Taxonomy" id="63459"/>
    <lineage>
        <taxon>Eukaryota</taxon>
        <taxon>Viridiplantae</taxon>
        <taxon>Streptophyta</taxon>
        <taxon>Embryophyta</taxon>
        <taxon>Tracheophyta</taxon>
        <taxon>Spermatophyta</taxon>
        <taxon>Magnoliopsida</taxon>
        <taxon>eudicotyledons</taxon>
        <taxon>Gunneridae</taxon>
        <taxon>Pentapetalae</taxon>
        <taxon>Caryophyllales</taxon>
        <taxon>Chenopodiaceae</taxon>
        <taxon>Chenopodioideae</taxon>
        <taxon>Atripliceae</taxon>
        <taxon>Chenopodium</taxon>
    </lineage>
</organism>
<comment type="similarity">
    <text evidence="2">Belongs to the plant rapid alkalinization factor (RALF) family.</text>
</comment>
<evidence type="ECO:0000256" key="2">
    <source>
        <dbReference type="ARBA" id="ARBA00009178"/>
    </source>
</evidence>
<evidence type="ECO:0000256" key="5">
    <source>
        <dbReference type="ARBA" id="ARBA00022729"/>
    </source>
</evidence>
<reference evidence="8" key="2">
    <citation type="submission" date="2021-03" db="UniProtKB">
        <authorList>
            <consortium name="EnsemblPlants"/>
        </authorList>
    </citation>
    <scope>IDENTIFICATION</scope>
</reference>
<dbReference type="Proteomes" id="UP000596660">
    <property type="component" value="Unplaced"/>
</dbReference>
<dbReference type="GO" id="GO:0005179">
    <property type="term" value="F:hormone activity"/>
    <property type="evidence" value="ECO:0007669"/>
    <property type="project" value="UniProtKB-KW"/>
</dbReference>
<accession>A0A803LTK0</accession>
<reference evidence="8" key="1">
    <citation type="journal article" date="2017" name="Nature">
        <title>The genome of Chenopodium quinoa.</title>
        <authorList>
            <person name="Jarvis D.E."/>
            <person name="Ho Y.S."/>
            <person name="Lightfoot D.J."/>
            <person name="Schmoeckel S.M."/>
            <person name="Li B."/>
            <person name="Borm T.J.A."/>
            <person name="Ohyanagi H."/>
            <person name="Mineta K."/>
            <person name="Michell C.T."/>
            <person name="Saber N."/>
            <person name="Kharbatia N.M."/>
            <person name="Rupper R.R."/>
            <person name="Sharp A.R."/>
            <person name="Dally N."/>
            <person name="Boughton B.A."/>
            <person name="Woo Y.H."/>
            <person name="Gao G."/>
            <person name="Schijlen E.G.W.M."/>
            <person name="Guo X."/>
            <person name="Momin A.A."/>
            <person name="Negrao S."/>
            <person name="Al-Babili S."/>
            <person name="Gehring C."/>
            <person name="Roessner U."/>
            <person name="Jung C."/>
            <person name="Murphy K."/>
            <person name="Arold S.T."/>
            <person name="Gojobori T."/>
            <person name="van der Linden C.G."/>
            <person name="van Loo E.N."/>
            <person name="Jellen E.N."/>
            <person name="Maughan P.J."/>
            <person name="Tester M."/>
        </authorList>
    </citation>
    <scope>NUCLEOTIDE SEQUENCE [LARGE SCALE GENOMIC DNA]</scope>
    <source>
        <strain evidence="8">cv. PI 614886</strain>
    </source>
</reference>
<dbReference type="Pfam" id="PF05498">
    <property type="entry name" value="RALF"/>
    <property type="match status" value="1"/>
</dbReference>
<evidence type="ECO:0000256" key="6">
    <source>
        <dbReference type="ARBA" id="ARBA00023157"/>
    </source>
</evidence>